<evidence type="ECO:0000313" key="2">
    <source>
        <dbReference type="Proteomes" id="UP000821845"/>
    </source>
</evidence>
<organism evidence="1 2">
    <name type="scientific">Hyalomma asiaticum</name>
    <name type="common">Tick</name>
    <dbReference type="NCBI Taxonomy" id="266040"/>
    <lineage>
        <taxon>Eukaryota</taxon>
        <taxon>Metazoa</taxon>
        <taxon>Ecdysozoa</taxon>
        <taxon>Arthropoda</taxon>
        <taxon>Chelicerata</taxon>
        <taxon>Arachnida</taxon>
        <taxon>Acari</taxon>
        <taxon>Parasitiformes</taxon>
        <taxon>Ixodida</taxon>
        <taxon>Ixodoidea</taxon>
        <taxon>Ixodidae</taxon>
        <taxon>Hyalomminae</taxon>
        <taxon>Hyalomma</taxon>
    </lineage>
</organism>
<evidence type="ECO:0000313" key="1">
    <source>
        <dbReference type="EMBL" id="KAH6931007.1"/>
    </source>
</evidence>
<gene>
    <name evidence="1" type="ORF">HPB50_021318</name>
</gene>
<protein>
    <submittedName>
        <fullName evidence="1">Uncharacterized protein</fullName>
    </submittedName>
</protein>
<accession>A0ACB7S739</accession>
<proteinExistence type="predicted"/>
<reference evidence="1" key="1">
    <citation type="submission" date="2020-05" db="EMBL/GenBank/DDBJ databases">
        <title>Large-scale comparative analyses of tick genomes elucidate their genetic diversity and vector capacities.</title>
        <authorList>
            <person name="Jia N."/>
            <person name="Wang J."/>
            <person name="Shi W."/>
            <person name="Du L."/>
            <person name="Sun Y."/>
            <person name="Zhan W."/>
            <person name="Jiang J."/>
            <person name="Wang Q."/>
            <person name="Zhang B."/>
            <person name="Ji P."/>
            <person name="Sakyi L.B."/>
            <person name="Cui X."/>
            <person name="Yuan T."/>
            <person name="Jiang B."/>
            <person name="Yang W."/>
            <person name="Lam T.T.-Y."/>
            <person name="Chang Q."/>
            <person name="Ding S."/>
            <person name="Wang X."/>
            <person name="Zhu J."/>
            <person name="Ruan X."/>
            <person name="Zhao L."/>
            <person name="Wei J."/>
            <person name="Que T."/>
            <person name="Du C."/>
            <person name="Cheng J."/>
            <person name="Dai P."/>
            <person name="Han X."/>
            <person name="Huang E."/>
            <person name="Gao Y."/>
            <person name="Liu J."/>
            <person name="Shao H."/>
            <person name="Ye R."/>
            <person name="Li L."/>
            <person name="Wei W."/>
            <person name="Wang X."/>
            <person name="Wang C."/>
            <person name="Yang T."/>
            <person name="Huo Q."/>
            <person name="Li W."/>
            <person name="Guo W."/>
            <person name="Chen H."/>
            <person name="Zhou L."/>
            <person name="Ni X."/>
            <person name="Tian J."/>
            <person name="Zhou Y."/>
            <person name="Sheng Y."/>
            <person name="Liu T."/>
            <person name="Pan Y."/>
            <person name="Xia L."/>
            <person name="Li J."/>
            <person name="Zhao F."/>
            <person name="Cao W."/>
        </authorList>
    </citation>
    <scope>NUCLEOTIDE SEQUENCE</scope>
    <source>
        <strain evidence="1">Hyas-2018</strain>
    </source>
</reference>
<dbReference type="EMBL" id="CM023485">
    <property type="protein sequence ID" value="KAH6931007.1"/>
    <property type="molecule type" value="Genomic_DNA"/>
</dbReference>
<comment type="caution">
    <text evidence="1">The sequence shown here is derived from an EMBL/GenBank/DDBJ whole genome shotgun (WGS) entry which is preliminary data.</text>
</comment>
<keyword evidence="2" id="KW-1185">Reference proteome</keyword>
<name>A0ACB7S739_HYAAI</name>
<sequence>MFTAALNIQLQCITKLVDALITKCAPPTLRRLPLVCAWGKRRRRDAGKRGRKGTASNAKRREKGKPVVGRAAAALSALSSWVREKPRLPLLPAGKAAATARLGGGGRWACMALGGTWTDFQRLIAEPLQVRLSPRLDSQGDEWRFDAKNSTTNWVETPACRKGFSSTVEPLHSLCSSNATSGYHHRSPVNQAQQPGEVGGSPRWLSEPNTGLLPHPDSHHYSPAGANNNSSSGNRYYSPWNQPSPCQRPGSHMTTTNGITQFGRQMLGGDGPSPMGRPPSEGVVALDDMVARLVDDDHGMPYQHASRGLLTTRHGSGGGSGGGGGGHYGASTGHGFSLAGLGNGNLPCSREGSNDGQHPDFSSLALTFSSEPFTEDALSYLSSLGTGGGNQSSSSISDTSQHQQASLLNTEDCQPLQSNDSLGPAWATMAAGGGAKLPLPPLSHQTMHHSEFEPPCGSYGRTQPLQQHNVPPELSPRGFGGGASSYGSSLTAAATHEFRQRQQLLQHLLTTTGGYPTLQQHMAAMAAAAREQQHFAYSPPATTSSR</sequence>
<dbReference type="Proteomes" id="UP000821845">
    <property type="component" value="Chromosome 5"/>
</dbReference>